<proteinExistence type="predicted"/>
<gene>
    <name evidence="1" type="ORF">S01H4_22146</name>
</gene>
<dbReference type="AlphaFoldDB" id="X1BMA6"/>
<organism evidence="1">
    <name type="scientific">marine sediment metagenome</name>
    <dbReference type="NCBI Taxonomy" id="412755"/>
    <lineage>
        <taxon>unclassified sequences</taxon>
        <taxon>metagenomes</taxon>
        <taxon>ecological metagenomes</taxon>
    </lineage>
</organism>
<name>X1BMA6_9ZZZZ</name>
<accession>X1BMA6</accession>
<sequence>SVNGHKVEYTDADFIYDWLPALPNEGLPLPRWIATWLRERAETMTKSQKADGAHK</sequence>
<comment type="caution">
    <text evidence="1">The sequence shown here is derived from an EMBL/GenBank/DDBJ whole genome shotgun (WGS) entry which is preliminary data.</text>
</comment>
<dbReference type="EMBL" id="BART01010106">
    <property type="protein sequence ID" value="GAG85213.1"/>
    <property type="molecule type" value="Genomic_DNA"/>
</dbReference>
<reference evidence="1" key="1">
    <citation type="journal article" date="2014" name="Front. Microbiol.">
        <title>High frequency of phylogenetically diverse reductive dehalogenase-homologous genes in deep subseafloor sedimentary metagenomes.</title>
        <authorList>
            <person name="Kawai M."/>
            <person name="Futagami T."/>
            <person name="Toyoda A."/>
            <person name="Takaki Y."/>
            <person name="Nishi S."/>
            <person name="Hori S."/>
            <person name="Arai W."/>
            <person name="Tsubouchi T."/>
            <person name="Morono Y."/>
            <person name="Uchiyama I."/>
            <person name="Ito T."/>
            <person name="Fujiyama A."/>
            <person name="Inagaki F."/>
            <person name="Takami H."/>
        </authorList>
    </citation>
    <scope>NUCLEOTIDE SEQUENCE</scope>
    <source>
        <strain evidence="1">Expedition CK06-06</strain>
    </source>
</reference>
<protein>
    <submittedName>
        <fullName evidence="1">Uncharacterized protein</fullName>
    </submittedName>
</protein>
<feature type="non-terminal residue" evidence="1">
    <location>
        <position position="1"/>
    </location>
</feature>
<evidence type="ECO:0000313" key="1">
    <source>
        <dbReference type="EMBL" id="GAG85213.1"/>
    </source>
</evidence>